<dbReference type="FunFam" id="1.20.58.220:FF:000004">
    <property type="entry name" value="Phosphate-specific transport system accessory protein PhoU"/>
    <property type="match status" value="1"/>
</dbReference>
<dbReference type="NCBIfam" id="TIGR02135">
    <property type="entry name" value="phoU_full"/>
    <property type="match status" value="1"/>
</dbReference>
<evidence type="ECO:0000256" key="6">
    <source>
        <dbReference type="ARBA" id="ARBA00022592"/>
    </source>
</evidence>
<dbReference type="SUPFAM" id="SSF109755">
    <property type="entry name" value="PhoU-like"/>
    <property type="match status" value="1"/>
</dbReference>
<dbReference type="GO" id="GO:0045936">
    <property type="term" value="P:negative regulation of phosphate metabolic process"/>
    <property type="evidence" value="ECO:0007669"/>
    <property type="project" value="InterPro"/>
</dbReference>
<keyword evidence="5 8" id="KW-0963">Cytoplasm</keyword>
<dbReference type="HOGENOM" id="CLU_078518_2_1_6"/>
<dbReference type="OrthoDB" id="9814256at2"/>
<proteinExistence type="inferred from homology"/>
<comment type="subcellular location">
    <subcellularLocation>
        <location evidence="1 8">Cytoplasm</location>
    </subcellularLocation>
</comment>
<evidence type="ECO:0000259" key="9">
    <source>
        <dbReference type="Pfam" id="PF01895"/>
    </source>
</evidence>
<feature type="domain" description="PhoU" evidence="9">
    <location>
        <begin position="130"/>
        <end position="215"/>
    </location>
</feature>
<dbReference type="RefSeq" id="WP_011770697.1">
    <property type="nucleotide sequence ID" value="NC_008709.1"/>
</dbReference>
<sequence>MRKDLNITGHISKRYNDELEQIRYLLIEMGELVIRQVEDGLNCLLTSDTELAQQVIDNDKKINQFEIKIDEACTHIIATRQPAASDLRLIICIIKTITDIERIGDEATKLGRNALKIINSEQNPRQFNELKHLGETVIANLHQAMKAYAALDIETALQVIEQDEQINIEFDNISRLLITKMMEDPREIKNCLRITWCARAFERIGDHGKNICEYVVFLVEGKDVRHISIEQIKQTLKDF</sequence>
<dbReference type="GO" id="GO:0005737">
    <property type="term" value="C:cytoplasm"/>
    <property type="evidence" value="ECO:0007669"/>
    <property type="project" value="UniProtKB-SubCell"/>
</dbReference>
<dbReference type="EMBL" id="CP000510">
    <property type="protein sequence ID" value="ABM04137.1"/>
    <property type="molecule type" value="Genomic_DNA"/>
</dbReference>
<keyword evidence="6 8" id="KW-0592">Phosphate transport</keyword>
<dbReference type="STRING" id="357804.Ping_2405"/>
<comment type="subunit">
    <text evidence="3 8">Homodimer.</text>
</comment>
<feature type="domain" description="PhoU" evidence="9">
    <location>
        <begin position="26"/>
        <end position="112"/>
    </location>
</feature>
<evidence type="ECO:0000313" key="10">
    <source>
        <dbReference type="EMBL" id="ABM04137.1"/>
    </source>
</evidence>
<evidence type="ECO:0000313" key="11">
    <source>
        <dbReference type="Proteomes" id="UP000000639"/>
    </source>
</evidence>
<dbReference type="PIRSF" id="PIRSF003107">
    <property type="entry name" value="PhoU"/>
    <property type="match status" value="1"/>
</dbReference>
<evidence type="ECO:0000256" key="8">
    <source>
        <dbReference type="PIRNR" id="PIRNR003107"/>
    </source>
</evidence>
<reference evidence="10 11" key="1">
    <citation type="submission" date="2007-01" db="EMBL/GenBank/DDBJ databases">
        <title>Complete sequence of Psychromonas ingrahamii 37.</title>
        <authorList>
            <consortium name="US DOE Joint Genome Institute"/>
            <person name="Copeland A."/>
            <person name="Lucas S."/>
            <person name="Lapidus A."/>
            <person name="Barry K."/>
            <person name="Detter J.C."/>
            <person name="Glavina del Rio T."/>
            <person name="Hammon N."/>
            <person name="Israni S."/>
            <person name="Dalin E."/>
            <person name="Tice H."/>
            <person name="Pitluck S."/>
            <person name="Thompson L.S."/>
            <person name="Brettin T."/>
            <person name="Bruce D."/>
            <person name="Han C."/>
            <person name="Tapia R."/>
            <person name="Schmutz J."/>
            <person name="Larimer F."/>
            <person name="Land M."/>
            <person name="Hauser L."/>
            <person name="Kyrpides N."/>
            <person name="Ivanova N."/>
            <person name="Staley J."/>
            <person name="Richardson P."/>
        </authorList>
    </citation>
    <scope>NUCLEOTIDE SEQUENCE [LARGE SCALE GENOMIC DNA]</scope>
    <source>
        <strain evidence="10 11">37</strain>
    </source>
</reference>
<dbReference type="GO" id="GO:0030643">
    <property type="term" value="P:intracellular phosphate ion homeostasis"/>
    <property type="evidence" value="ECO:0007669"/>
    <property type="project" value="InterPro"/>
</dbReference>
<keyword evidence="11" id="KW-1185">Reference proteome</keyword>
<dbReference type="Proteomes" id="UP000000639">
    <property type="component" value="Chromosome"/>
</dbReference>
<accession>A1SXC2</accession>
<gene>
    <name evidence="10" type="ordered locus">Ping_2405</name>
</gene>
<evidence type="ECO:0000256" key="7">
    <source>
        <dbReference type="ARBA" id="ARBA00056181"/>
    </source>
</evidence>
<evidence type="ECO:0000256" key="4">
    <source>
        <dbReference type="ARBA" id="ARBA00022448"/>
    </source>
</evidence>
<dbReference type="InterPro" id="IPR026022">
    <property type="entry name" value="PhoU_dom"/>
</dbReference>
<evidence type="ECO:0000256" key="5">
    <source>
        <dbReference type="ARBA" id="ARBA00022490"/>
    </source>
</evidence>
<organism evidence="10 11">
    <name type="scientific">Psychromonas ingrahamii (strain DSM 17664 / CCUG 51855 / 37)</name>
    <dbReference type="NCBI Taxonomy" id="357804"/>
    <lineage>
        <taxon>Bacteria</taxon>
        <taxon>Pseudomonadati</taxon>
        <taxon>Pseudomonadota</taxon>
        <taxon>Gammaproteobacteria</taxon>
        <taxon>Alteromonadales</taxon>
        <taxon>Psychromonadaceae</taxon>
        <taxon>Psychromonas</taxon>
    </lineage>
</organism>
<evidence type="ECO:0000256" key="1">
    <source>
        <dbReference type="ARBA" id="ARBA00004496"/>
    </source>
</evidence>
<name>A1SXC2_PSYIN</name>
<comment type="similarity">
    <text evidence="2 8">Belongs to the PhoU family.</text>
</comment>
<evidence type="ECO:0000256" key="3">
    <source>
        <dbReference type="ARBA" id="ARBA00011738"/>
    </source>
</evidence>
<dbReference type="GO" id="GO:0006817">
    <property type="term" value="P:phosphate ion transport"/>
    <property type="evidence" value="ECO:0007669"/>
    <property type="project" value="UniProtKB-KW"/>
</dbReference>
<keyword evidence="4 8" id="KW-0813">Transport</keyword>
<comment type="function">
    <text evidence="7 8">Plays a role in the regulation of phosphate uptake.</text>
</comment>
<dbReference type="Gene3D" id="1.20.58.220">
    <property type="entry name" value="Phosphate transport system protein phou homolog 2, domain 2"/>
    <property type="match status" value="2"/>
</dbReference>
<dbReference type="PANTHER" id="PTHR42930:SF3">
    <property type="entry name" value="PHOSPHATE-SPECIFIC TRANSPORT SYSTEM ACCESSORY PROTEIN PHOU"/>
    <property type="match status" value="1"/>
</dbReference>
<evidence type="ECO:0000256" key="2">
    <source>
        <dbReference type="ARBA" id="ARBA00008107"/>
    </source>
</evidence>
<dbReference type="Pfam" id="PF01895">
    <property type="entry name" value="PhoU"/>
    <property type="match status" value="2"/>
</dbReference>
<dbReference type="InterPro" id="IPR028366">
    <property type="entry name" value="PhoU"/>
</dbReference>
<dbReference type="InterPro" id="IPR038078">
    <property type="entry name" value="PhoU-like_sf"/>
</dbReference>
<dbReference type="AlphaFoldDB" id="A1SXC2"/>
<dbReference type="eggNOG" id="COG0704">
    <property type="taxonomic scope" value="Bacteria"/>
</dbReference>
<protein>
    <recommendedName>
        <fullName evidence="8">Phosphate-specific transport system accessory protein PhoU</fullName>
    </recommendedName>
</protein>
<dbReference type="PANTHER" id="PTHR42930">
    <property type="entry name" value="PHOSPHATE-SPECIFIC TRANSPORT SYSTEM ACCESSORY PROTEIN PHOU"/>
    <property type="match status" value="1"/>
</dbReference>
<dbReference type="KEGG" id="pin:Ping_2405"/>